<comment type="caution">
    <text evidence="1">The sequence shown here is derived from an EMBL/GenBank/DDBJ whole genome shotgun (WGS) entry which is preliminary data.</text>
</comment>
<proteinExistence type="predicted"/>
<organism evidence="1 2">
    <name type="scientific">Gracilibacillus pellucidus</name>
    <dbReference type="NCBI Taxonomy" id="3095368"/>
    <lineage>
        <taxon>Bacteria</taxon>
        <taxon>Bacillati</taxon>
        <taxon>Bacillota</taxon>
        <taxon>Bacilli</taxon>
        <taxon>Bacillales</taxon>
        <taxon>Bacillaceae</taxon>
        <taxon>Gracilibacillus</taxon>
    </lineage>
</organism>
<keyword evidence="2" id="KW-1185">Reference proteome</keyword>
<accession>A0ACC6M7H3</accession>
<dbReference type="EMBL" id="JAWZSR010000007">
    <property type="protein sequence ID" value="MDX8046826.1"/>
    <property type="molecule type" value="Genomic_DNA"/>
</dbReference>
<gene>
    <name evidence="1" type="ORF">SH601_12610</name>
</gene>
<evidence type="ECO:0000313" key="1">
    <source>
        <dbReference type="EMBL" id="MDX8046826.1"/>
    </source>
</evidence>
<reference evidence="1" key="1">
    <citation type="submission" date="2023-11" db="EMBL/GenBank/DDBJ databases">
        <title>Gracilibacillus pellucida a moderately halophilic bacterium isolated from saline soil in Xinjiang province.</title>
        <authorList>
            <person name="Zhang Z."/>
            <person name="Tan F."/>
            <person name="Wang Y."/>
            <person name="Xia M."/>
        </authorList>
    </citation>
    <scope>NUCLEOTIDE SEQUENCE</scope>
    <source>
        <strain evidence="1">S3-1-1</strain>
    </source>
</reference>
<name>A0ACC6M7H3_9BACI</name>
<sequence>MMNNDLKQALINIEIPDELHERSKNGVKSAKAEMEGKIKRYVRKRLIAGAIAVSLFIPTGAFAYQTLLADDFYGSFENLQKHMAVITMEGYMLLDAKLTQAKGELGKEEYTDFKELLNVITTSKLEYGNKHGYIDYSQIPGEQQTKLEEVLFEIQPYFDKLNGQESSEKVLTNSEYEEYISALMTHEQIMAQSGITNSSEMDKVPEQLQEEFTKAKNILMYVNDKQISNN</sequence>
<evidence type="ECO:0000313" key="2">
    <source>
        <dbReference type="Proteomes" id="UP001277972"/>
    </source>
</evidence>
<protein>
    <submittedName>
        <fullName evidence="1">DUF3600 domain-containing protein</fullName>
    </submittedName>
</protein>
<dbReference type="Proteomes" id="UP001277972">
    <property type="component" value="Unassembled WGS sequence"/>
</dbReference>